<keyword evidence="3" id="KW-0560">Oxidoreductase</keyword>
<evidence type="ECO:0000313" key="4">
    <source>
        <dbReference type="EMBL" id="POR45874.1"/>
    </source>
</evidence>
<dbReference type="SUPFAM" id="SSF51735">
    <property type="entry name" value="NAD(P)-binding Rossmann-fold domains"/>
    <property type="match status" value="1"/>
</dbReference>
<evidence type="ECO:0000256" key="1">
    <source>
        <dbReference type="ARBA" id="ARBA00006484"/>
    </source>
</evidence>
<reference evidence="4 5" key="1">
    <citation type="submission" date="2018-01" db="EMBL/GenBank/DDBJ databases">
        <title>Genomic Encyclopedia of Type Strains, Phase III (KMG-III): the genomes of soil and plant-associated and newly described type strains.</title>
        <authorList>
            <person name="Whitman W."/>
        </authorList>
    </citation>
    <scope>NUCLEOTIDE SEQUENCE [LARGE SCALE GENOMIC DNA]</scope>
    <source>
        <strain evidence="4 5">1131</strain>
    </source>
</reference>
<dbReference type="OrthoDB" id="335726at2"/>
<accession>A0A2S4LTX0</accession>
<dbReference type="InterPro" id="IPR002347">
    <property type="entry name" value="SDR_fam"/>
</dbReference>
<proteinExistence type="inferred from homology"/>
<dbReference type="PANTHER" id="PTHR43391">
    <property type="entry name" value="RETINOL DEHYDROGENASE-RELATED"/>
    <property type="match status" value="1"/>
</dbReference>
<comment type="caution">
    <text evidence="4">The sequence shown here is derived from an EMBL/GenBank/DDBJ whole genome shotgun (WGS) entry which is preliminary data.</text>
</comment>
<sequence length="268" mass="28759">MSLPRMQPKDGVAWVTGASSGIGEAVSLELARRGWTVAITARRLDLLEDIARRAEGLPGRIVAHVGDVTETLAMQAVVDGIESVHGPIALAFLNAGIAPHVHSGAFDLAAFEQAFAVNLFGVAKGLAAVLERMTRRGRGQIAVNASIAGYGGMPRGAAYGASKAAVIHLCEALKFDCDRLGIRLQLVNPGFVDTPLTRRNGYPMPLLMPIEGAARRIVDGFARGGFEIAFPRRLAWFAKAVNCLPYPVYFWLVARLMPRGKAMRRDGT</sequence>
<evidence type="ECO:0000256" key="3">
    <source>
        <dbReference type="ARBA" id="ARBA00023002"/>
    </source>
</evidence>
<comment type="similarity">
    <text evidence="1">Belongs to the short-chain dehydrogenases/reductases (SDR) family.</text>
</comment>
<dbReference type="AlphaFoldDB" id="A0A2S4LTX0"/>
<dbReference type="InterPro" id="IPR036291">
    <property type="entry name" value="NAD(P)-bd_dom_sf"/>
</dbReference>
<dbReference type="GO" id="GO:0016491">
    <property type="term" value="F:oxidoreductase activity"/>
    <property type="evidence" value="ECO:0007669"/>
    <property type="project" value="UniProtKB-KW"/>
</dbReference>
<organism evidence="4 5">
    <name type="scientific">Bosea psychrotolerans</name>
    <dbReference type="NCBI Taxonomy" id="1871628"/>
    <lineage>
        <taxon>Bacteria</taxon>
        <taxon>Pseudomonadati</taxon>
        <taxon>Pseudomonadota</taxon>
        <taxon>Alphaproteobacteria</taxon>
        <taxon>Hyphomicrobiales</taxon>
        <taxon>Boseaceae</taxon>
        <taxon>Bosea</taxon>
    </lineage>
</organism>
<evidence type="ECO:0000256" key="2">
    <source>
        <dbReference type="ARBA" id="ARBA00022857"/>
    </source>
</evidence>
<protein>
    <submittedName>
        <fullName evidence="4">Short-subunit dehydrogenase</fullName>
    </submittedName>
</protein>
<dbReference type="PANTHER" id="PTHR43391:SF14">
    <property type="entry name" value="DEHYDROGENASE_REDUCTASE SDR FAMILY PROTEIN 7-LIKE"/>
    <property type="match status" value="1"/>
</dbReference>
<dbReference type="Proteomes" id="UP000236919">
    <property type="component" value="Unassembled WGS sequence"/>
</dbReference>
<name>A0A2S4LTX0_9HYPH</name>
<dbReference type="EMBL" id="PQFZ01000029">
    <property type="protein sequence ID" value="POR45874.1"/>
    <property type="molecule type" value="Genomic_DNA"/>
</dbReference>
<dbReference type="PRINTS" id="PR00081">
    <property type="entry name" value="GDHRDH"/>
</dbReference>
<dbReference type="Pfam" id="PF00106">
    <property type="entry name" value="adh_short"/>
    <property type="match status" value="1"/>
</dbReference>
<keyword evidence="5" id="KW-1185">Reference proteome</keyword>
<dbReference type="RefSeq" id="WP_103721362.1">
    <property type="nucleotide sequence ID" value="NZ_PQFZ01000029.1"/>
</dbReference>
<gene>
    <name evidence="4" type="ORF">CYD53_12944</name>
</gene>
<evidence type="ECO:0000313" key="5">
    <source>
        <dbReference type="Proteomes" id="UP000236919"/>
    </source>
</evidence>
<keyword evidence="2" id="KW-0521">NADP</keyword>
<dbReference type="Gene3D" id="3.40.50.720">
    <property type="entry name" value="NAD(P)-binding Rossmann-like Domain"/>
    <property type="match status" value="1"/>
</dbReference>